<gene>
    <name evidence="1" type="ORF">L3X38_003268</name>
</gene>
<sequence>MAYQNQATSNSRSKPVLCGNSAFEGQEIARHDHIQHLKRRNQGNIEQTPVKMICVEKPLASTIDGKWYSVGKNGKFEANMVFVLSEEFRVVEGKPNVVEADMVSEEIFECRLTDIDKEKEAAKPNIELKLGRTTWRIVVEHMFFAKPTKPMANHLEPLVITANLGGIPVPKIMIHGGAAINLFPYRMMTKLSRTEKYLMPIQLTVPISEEKLPRHMVYWMLTSWLEQR</sequence>
<accession>A0AAD4ZLQ6</accession>
<reference evidence="1 2" key="1">
    <citation type="journal article" date="2022" name="G3 (Bethesda)">
        <title>Whole-genome sequence and methylome profiling of the almond [Prunus dulcis (Mill.) D.A. Webb] cultivar 'Nonpareil'.</title>
        <authorList>
            <person name="D'Amico-Willman K.M."/>
            <person name="Ouma W.Z."/>
            <person name="Meulia T."/>
            <person name="Sideli G.M."/>
            <person name="Gradziel T.M."/>
            <person name="Fresnedo-Ramirez J."/>
        </authorList>
    </citation>
    <scope>NUCLEOTIDE SEQUENCE [LARGE SCALE GENOMIC DNA]</scope>
    <source>
        <strain evidence="1">Clone GOH B32 T37-40</strain>
    </source>
</reference>
<name>A0AAD4ZLQ6_PRUDU</name>
<evidence type="ECO:0000313" key="1">
    <source>
        <dbReference type="EMBL" id="KAI5350377.1"/>
    </source>
</evidence>
<dbReference type="AlphaFoldDB" id="A0AAD4ZLQ6"/>
<keyword evidence="2" id="KW-1185">Reference proteome</keyword>
<dbReference type="Proteomes" id="UP001054821">
    <property type="component" value="Chromosome 1"/>
</dbReference>
<protein>
    <submittedName>
        <fullName evidence="1">Uncharacterized protein</fullName>
    </submittedName>
</protein>
<comment type="caution">
    <text evidence="1">The sequence shown here is derived from an EMBL/GenBank/DDBJ whole genome shotgun (WGS) entry which is preliminary data.</text>
</comment>
<dbReference type="EMBL" id="JAJFAZ020000001">
    <property type="protein sequence ID" value="KAI5350377.1"/>
    <property type="molecule type" value="Genomic_DNA"/>
</dbReference>
<organism evidence="1 2">
    <name type="scientific">Prunus dulcis</name>
    <name type="common">Almond</name>
    <name type="synonym">Amygdalus dulcis</name>
    <dbReference type="NCBI Taxonomy" id="3755"/>
    <lineage>
        <taxon>Eukaryota</taxon>
        <taxon>Viridiplantae</taxon>
        <taxon>Streptophyta</taxon>
        <taxon>Embryophyta</taxon>
        <taxon>Tracheophyta</taxon>
        <taxon>Spermatophyta</taxon>
        <taxon>Magnoliopsida</taxon>
        <taxon>eudicotyledons</taxon>
        <taxon>Gunneridae</taxon>
        <taxon>Pentapetalae</taxon>
        <taxon>rosids</taxon>
        <taxon>fabids</taxon>
        <taxon>Rosales</taxon>
        <taxon>Rosaceae</taxon>
        <taxon>Amygdaloideae</taxon>
        <taxon>Amygdaleae</taxon>
        <taxon>Prunus</taxon>
    </lineage>
</organism>
<proteinExistence type="predicted"/>
<evidence type="ECO:0000313" key="2">
    <source>
        <dbReference type="Proteomes" id="UP001054821"/>
    </source>
</evidence>